<comment type="subcellular location">
    <subcellularLocation>
        <location evidence="1">Nucleus</location>
    </subcellularLocation>
</comment>
<accession>A0A9N9KN06</accession>
<dbReference type="Pfam" id="PF01878">
    <property type="entry name" value="EVE"/>
    <property type="match status" value="1"/>
</dbReference>
<dbReference type="PANTHER" id="PTHR14087:SF7">
    <property type="entry name" value="THYMOCYTE NUCLEAR PROTEIN 1"/>
    <property type="match status" value="1"/>
</dbReference>
<evidence type="ECO:0000259" key="6">
    <source>
        <dbReference type="Pfam" id="PF01878"/>
    </source>
</evidence>
<evidence type="ECO:0000256" key="1">
    <source>
        <dbReference type="ARBA" id="ARBA00004123"/>
    </source>
</evidence>
<dbReference type="EMBL" id="CAJVRL010000038">
    <property type="protein sequence ID" value="CAG8950815.1"/>
    <property type="molecule type" value="Genomic_DNA"/>
</dbReference>
<feature type="domain" description="EVE" evidence="6">
    <location>
        <begin position="119"/>
        <end position="277"/>
    </location>
</feature>
<evidence type="ECO:0000313" key="8">
    <source>
        <dbReference type="Proteomes" id="UP000696280"/>
    </source>
</evidence>
<keyword evidence="3" id="KW-0597">Phosphoprotein</keyword>
<dbReference type="FunFam" id="3.10.590.10:FF:000003">
    <property type="entry name" value="Thymocyte nuclear protein 1"/>
    <property type="match status" value="1"/>
</dbReference>
<protein>
    <recommendedName>
        <fullName evidence="2">Thymocyte nuclear protein 1</fullName>
    </recommendedName>
</protein>
<dbReference type="InterPro" id="IPR052181">
    <property type="entry name" value="5hmC_binding"/>
</dbReference>
<feature type="compositionally biased region" description="Acidic residues" evidence="5">
    <location>
        <begin position="64"/>
        <end position="77"/>
    </location>
</feature>
<dbReference type="CDD" id="cd21133">
    <property type="entry name" value="EVE"/>
    <property type="match status" value="1"/>
</dbReference>
<gene>
    <name evidence="7" type="ORF">HYFRA_00003031</name>
</gene>
<comment type="caution">
    <text evidence="7">The sequence shown here is derived from an EMBL/GenBank/DDBJ whole genome shotgun (WGS) entry which is preliminary data.</text>
</comment>
<organism evidence="7 8">
    <name type="scientific">Hymenoscyphus fraxineus</name>
    <dbReference type="NCBI Taxonomy" id="746836"/>
    <lineage>
        <taxon>Eukaryota</taxon>
        <taxon>Fungi</taxon>
        <taxon>Dikarya</taxon>
        <taxon>Ascomycota</taxon>
        <taxon>Pezizomycotina</taxon>
        <taxon>Leotiomycetes</taxon>
        <taxon>Helotiales</taxon>
        <taxon>Helotiaceae</taxon>
        <taxon>Hymenoscyphus</taxon>
    </lineage>
</organism>
<dbReference type="Proteomes" id="UP000696280">
    <property type="component" value="Unassembled WGS sequence"/>
</dbReference>
<reference evidence="7" key="1">
    <citation type="submission" date="2021-07" db="EMBL/GenBank/DDBJ databases">
        <authorList>
            <person name="Durling M."/>
        </authorList>
    </citation>
    <scope>NUCLEOTIDE SEQUENCE</scope>
</reference>
<keyword evidence="8" id="KW-1185">Reference proteome</keyword>
<evidence type="ECO:0000313" key="7">
    <source>
        <dbReference type="EMBL" id="CAG8950815.1"/>
    </source>
</evidence>
<feature type="region of interest" description="Disordered" evidence="5">
    <location>
        <begin position="1"/>
        <end position="120"/>
    </location>
</feature>
<dbReference type="AlphaFoldDB" id="A0A9N9KN06"/>
<evidence type="ECO:0000256" key="2">
    <source>
        <dbReference type="ARBA" id="ARBA00014654"/>
    </source>
</evidence>
<dbReference type="PANTHER" id="PTHR14087">
    <property type="entry name" value="THYMOCYTE NUCLEAR PROTEIN 1"/>
    <property type="match status" value="1"/>
</dbReference>
<dbReference type="Gene3D" id="3.10.590.10">
    <property type="entry name" value="ph1033 like domains"/>
    <property type="match status" value="1"/>
</dbReference>
<dbReference type="OrthoDB" id="41445at2759"/>
<evidence type="ECO:0000256" key="4">
    <source>
        <dbReference type="ARBA" id="ARBA00023242"/>
    </source>
</evidence>
<evidence type="ECO:0000256" key="3">
    <source>
        <dbReference type="ARBA" id="ARBA00022553"/>
    </source>
</evidence>
<evidence type="ECO:0000256" key="5">
    <source>
        <dbReference type="SAM" id="MobiDB-lite"/>
    </source>
</evidence>
<dbReference type="InterPro" id="IPR015947">
    <property type="entry name" value="PUA-like_sf"/>
</dbReference>
<dbReference type="InterPro" id="IPR047197">
    <property type="entry name" value="THYN1-like_EVE"/>
</dbReference>
<proteinExistence type="predicted"/>
<sequence>MAKRKAKEADLGESKDEPRRSSRRMSAVVKEEIKPKVDGASTPAKKGAKRGNVAAKAVEKVASEDEGGESPVDDESEEEKKVVKKKPSKSSKASKSGKAKSTISTTNGATESSAPSGRQYWLLKAEPESRIEKGHDIKFSIDDLAAKTEPEPWDGIRNYAARNNLRAMKKGDQAFFYHSSCKVPAIVGTMDIVEEHTPDLSAHDSSKPYYDPNSKPDDPKWSVVHVTFRQKLKTPITLKELKEWQTTKGHPLENMQMLKLARMSVSKVSAEEWEFLVGEMKKRGDEVK</sequence>
<name>A0A9N9KN06_9HELO</name>
<feature type="compositionally biased region" description="Basic and acidic residues" evidence="5">
    <location>
        <begin position="7"/>
        <end position="20"/>
    </location>
</feature>
<keyword evidence="4" id="KW-0539">Nucleus</keyword>
<feature type="compositionally biased region" description="Low complexity" evidence="5">
    <location>
        <begin position="90"/>
        <end position="101"/>
    </location>
</feature>
<dbReference type="SUPFAM" id="SSF88697">
    <property type="entry name" value="PUA domain-like"/>
    <property type="match status" value="1"/>
</dbReference>
<dbReference type="InterPro" id="IPR002740">
    <property type="entry name" value="EVE_domain"/>
</dbReference>
<feature type="compositionally biased region" description="Polar residues" evidence="5">
    <location>
        <begin position="102"/>
        <end position="116"/>
    </location>
</feature>
<dbReference type="GO" id="GO:0005634">
    <property type="term" value="C:nucleus"/>
    <property type="evidence" value="ECO:0007669"/>
    <property type="project" value="UniProtKB-SubCell"/>
</dbReference>